<dbReference type="Proteomes" id="UP000259921">
    <property type="component" value="Segment"/>
</dbReference>
<sequence>MAYQKGTASSHTDLLVKLHTFATANGWTSQKNEESGGEREVVLKSTGTGGNDSVVLAFRTNTLQASDTYNIRCRVSAAYVTSAFDNITGASPESVLYAWSADMEYYFIVSKERIMVLFTVSGVSQYYYGGNMQVYTSRGHWVSPLCCFGVGTSNTARWSEQGNDFSGWQYIRGSNPNHILDDTGAWTKPDYFFPNMDTALTSKMRAYDNGDIPLLPMFVRTAARGIVGELHGAFGCGGFGVSHGQELTHSSGRRFVILQNVYRAGTADYMAMELA</sequence>
<name>A0A384WK66_9CAUD</name>
<organism evidence="1 2">
    <name type="scientific">Vibrio phage vB_VpaS_KF6</name>
    <dbReference type="NCBI Taxonomy" id="2041477"/>
    <lineage>
        <taxon>Viruses</taxon>
        <taxon>Duplodnaviria</taxon>
        <taxon>Heunggongvirae</taxon>
        <taxon>Uroviricota</taxon>
        <taxon>Caudoviricetes</taxon>
        <taxon>Mardecavirus</taxon>
        <taxon>Mardecavirus SSP002</taxon>
    </lineage>
</organism>
<gene>
    <name evidence="1" type="ORF">KF6_038</name>
</gene>
<accession>A0A384WK66</accession>
<evidence type="ECO:0000313" key="2">
    <source>
        <dbReference type="Proteomes" id="UP000259921"/>
    </source>
</evidence>
<evidence type="ECO:0000313" key="1">
    <source>
        <dbReference type="EMBL" id="ATI19446.1"/>
    </source>
</evidence>
<dbReference type="EMBL" id="MF754116">
    <property type="protein sequence ID" value="ATI19446.1"/>
    <property type="molecule type" value="Genomic_DNA"/>
</dbReference>
<protein>
    <submittedName>
        <fullName evidence="1">Uncharacterized protein</fullName>
    </submittedName>
</protein>
<proteinExistence type="predicted"/>
<reference evidence="1 2" key="1">
    <citation type="submission" date="2017-08" db="EMBL/GenBank/DDBJ databases">
        <title>Complete genome sequence of bacteriophage vB_VpaS_KF6.</title>
        <authorList>
            <person name="Yu J."/>
            <person name="Kwak S.-J."/>
            <person name="Lim J.-A."/>
            <person name="Chang H.-J."/>
        </authorList>
    </citation>
    <scope>NUCLEOTIDE SEQUENCE [LARGE SCALE GENOMIC DNA]</scope>
</reference>